<dbReference type="InterPro" id="IPR012936">
    <property type="entry name" value="Erv_C"/>
</dbReference>
<dbReference type="PANTHER" id="PTHR10984:SF25">
    <property type="entry name" value="ENDOPLASMIC RETICULUM-GOLGI INTERMEDIATE COMPARTMENT PROTEIN 3"/>
    <property type="match status" value="1"/>
</dbReference>
<keyword evidence="5 6" id="KW-0472">Membrane</keyword>
<evidence type="ECO:0000259" key="7">
    <source>
        <dbReference type="Pfam" id="PF07970"/>
    </source>
</evidence>
<dbReference type="GO" id="GO:0005783">
    <property type="term" value="C:endoplasmic reticulum"/>
    <property type="evidence" value="ECO:0007669"/>
    <property type="project" value="TreeGrafter"/>
</dbReference>
<dbReference type="GO" id="GO:0030134">
    <property type="term" value="C:COPII-coated ER to Golgi transport vesicle"/>
    <property type="evidence" value="ECO:0007669"/>
    <property type="project" value="TreeGrafter"/>
</dbReference>
<accession>A0A1V9ZSE1</accession>
<proteinExistence type="inferred from homology"/>
<dbReference type="EMBL" id="JNBR01000020">
    <property type="protein sequence ID" value="OQS00917.1"/>
    <property type="molecule type" value="Genomic_DNA"/>
</dbReference>
<evidence type="ECO:0000313" key="10">
    <source>
        <dbReference type="Proteomes" id="UP000243579"/>
    </source>
</evidence>
<keyword evidence="10" id="KW-1185">Reference proteome</keyword>
<comment type="subcellular location">
    <subcellularLocation>
        <location evidence="1">Membrane</location>
        <topology evidence="1">Multi-pass membrane protein</topology>
    </subcellularLocation>
</comment>
<evidence type="ECO:0000256" key="5">
    <source>
        <dbReference type="ARBA" id="ARBA00023136"/>
    </source>
</evidence>
<sequence length="397" mass="43971">MATLWTKLKGFDANPKTLEEFKVRTTQGGFFSVCAFVLIFYLFVSELNYHLDIDTVDKMYVDGQRNVNLSINFDIEFPRMPCQIVSIEHADLAGRVQLDVIDNIHKVRLDAQGTSLCSDCWALIASTLTGNSIGEKIKESIGGALTNASQLAVQTEAESCGNCYGAGEPGECCNTCQDVKNAYIRRNWALPSLHNVVQCMNDDLEAILKGEINEGCRISGHLDVAKVAGKFYFAPSKIFQSGYLIADDVLDSTFKVFDNSHTIHMLTFGQEYPNMKNPLNKRVKHLGAGKRGAYQYFLKVVSTDYSFLNGAEIVSNQYSATEHFLQMTPTGQKGLPGITFAYEFSPIKFRIEQTQKGWLQFLTSVCAIVGGVFTVMGLVDAAMYNLVSSKRKSAPLL</sequence>
<dbReference type="GO" id="GO:0016020">
    <property type="term" value="C:membrane"/>
    <property type="evidence" value="ECO:0007669"/>
    <property type="project" value="UniProtKB-SubCell"/>
</dbReference>
<feature type="domain" description="Endoplasmic reticulum vesicle transporter C-terminal" evidence="7">
    <location>
        <begin position="163"/>
        <end position="380"/>
    </location>
</feature>
<comment type="caution">
    <text evidence="9">The sequence shown here is derived from an EMBL/GenBank/DDBJ whole genome shotgun (WGS) entry which is preliminary data.</text>
</comment>
<evidence type="ECO:0000256" key="6">
    <source>
        <dbReference type="SAM" id="Phobius"/>
    </source>
</evidence>
<dbReference type="STRING" id="1202772.A0A1V9ZSE1"/>
<dbReference type="Pfam" id="PF13850">
    <property type="entry name" value="ERGIC_N"/>
    <property type="match status" value="1"/>
</dbReference>
<dbReference type="Proteomes" id="UP000243579">
    <property type="component" value="Unassembled WGS sequence"/>
</dbReference>
<dbReference type="GO" id="GO:0006890">
    <property type="term" value="P:retrograde vesicle-mediated transport, Golgi to endoplasmic reticulum"/>
    <property type="evidence" value="ECO:0007669"/>
    <property type="project" value="TreeGrafter"/>
</dbReference>
<gene>
    <name evidence="9" type="ORF">ACHHYP_02140</name>
</gene>
<dbReference type="InterPro" id="IPR045888">
    <property type="entry name" value="Erv"/>
</dbReference>
<dbReference type="Pfam" id="PF07970">
    <property type="entry name" value="COPIIcoated_ERV"/>
    <property type="match status" value="1"/>
</dbReference>
<reference evidence="9 10" key="1">
    <citation type="journal article" date="2014" name="Genome Biol. Evol.">
        <title>The secreted proteins of Achlya hypogyna and Thraustotheca clavata identify the ancestral oomycete secretome and reveal gene acquisitions by horizontal gene transfer.</title>
        <authorList>
            <person name="Misner I."/>
            <person name="Blouin N."/>
            <person name="Leonard G."/>
            <person name="Richards T.A."/>
            <person name="Lane C.E."/>
        </authorList>
    </citation>
    <scope>NUCLEOTIDE SEQUENCE [LARGE SCALE GENOMIC DNA]</scope>
    <source>
        <strain evidence="9 10">ATCC 48635</strain>
    </source>
</reference>
<organism evidence="9 10">
    <name type="scientific">Achlya hypogyna</name>
    <name type="common">Oomycete</name>
    <name type="synonym">Protoachlya hypogyna</name>
    <dbReference type="NCBI Taxonomy" id="1202772"/>
    <lineage>
        <taxon>Eukaryota</taxon>
        <taxon>Sar</taxon>
        <taxon>Stramenopiles</taxon>
        <taxon>Oomycota</taxon>
        <taxon>Saprolegniomycetes</taxon>
        <taxon>Saprolegniales</taxon>
        <taxon>Achlyaceae</taxon>
        <taxon>Achlya</taxon>
    </lineage>
</organism>
<evidence type="ECO:0000256" key="2">
    <source>
        <dbReference type="ARBA" id="ARBA00005648"/>
    </source>
</evidence>
<dbReference type="GO" id="GO:0006888">
    <property type="term" value="P:endoplasmic reticulum to Golgi vesicle-mediated transport"/>
    <property type="evidence" value="ECO:0007669"/>
    <property type="project" value="TreeGrafter"/>
</dbReference>
<comment type="similarity">
    <text evidence="2">Belongs to the ERGIC family.</text>
</comment>
<protein>
    <submittedName>
        <fullName evidence="9">Golgi family protein</fullName>
    </submittedName>
</protein>
<evidence type="ECO:0000256" key="1">
    <source>
        <dbReference type="ARBA" id="ARBA00004141"/>
    </source>
</evidence>
<evidence type="ECO:0000256" key="4">
    <source>
        <dbReference type="ARBA" id="ARBA00022989"/>
    </source>
</evidence>
<dbReference type="InterPro" id="IPR039542">
    <property type="entry name" value="Erv_N"/>
</dbReference>
<evidence type="ECO:0000313" key="9">
    <source>
        <dbReference type="EMBL" id="OQS00917.1"/>
    </source>
</evidence>
<dbReference type="OrthoDB" id="270930at2759"/>
<evidence type="ECO:0000256" key="3">
    <source>
        <dbReference type="ARBA" id="ARBA00022692"/>
    </source>
</evidence>
<name>A0A1V9ZSE1_ACHHY</name>
<dbReference type="AlphaFoldDB" id="A0A1V9ZSE1"/>
<keyword evidence="3 6" id="KW-0812">Transmembrane</keyword>
<feature type="domain" description="Endoplasmic reticulum vesicle transporter N-terminal" evidence="8">
    <location>
        <begin position="8"/>
        <end position="97"/>
    </location>
</feature>
<dbReference type="PANTHER" id="PTHR10984">
    <property type="entry name" value="ENDOPLASMIC RETICULUM-GOLGI INTERMEDIATE COMPARTMENT PROTEIN"/>
    <property type="match status" value="1"/>
</dbReference>
<keyword evidence="4 6" id="KW-1133">Transmembrane helix</keyword>
<feature type="transmembrane region" description="Helical" evidence="6">
    <location>
        <begin position="29"/>
        <end position="49"/>
    </location>
</feature>
<feature type="transmembrane region" description="Helical" evidence="6">
    <location>
        <begin position="358"/>
        <end position="379"/>
    </location>
</feature>
<evidence type="ECO:0000259" key="8">
    <source>
        <dbReference type="Pfam" id="PF13850"/>
    </source>
</evidence>